<proteinExistence type="predicted"/>
<evidence type="ECO:0008006" key="3">
    <source>
        <dbReference type="Google" id="ProtNLM"/>
    </source>
</evidence>
<accession>A0ABX8A7C7</accession>
<organism evidence="1 2">
    <name type="scientific">Tardiphaga alba</name>
    <dbReference type="NCBI Taxonomy" id="340268"/>
    <lineage>
        <taxon>Bacteria</taxon>
        <taxon>Pseudomonadati</taxon>
        <taxon>Pseudomonadota</taxon>
        <taxon>Alphaproteobacteria</taxon>
        <taxon>Hyphomicrobiales</taxon>
        <taxon>Nitrobacteraceae</taxon>
        <taxon>Tardiphaga</taxon>
    </lineage>
</organism>
<name>A0ABX8A7C7_9BRAD</name>
<dbReference type="Proteomes" id="UP000682843">
    <property type="component" value="Chromosome"/>
</dbReference>
<gene>
    <name evidence="1" type="ORF">RPMA_12430</name>
</gene>
<keyword evidence="2" id="KW-1185">Reference proteome</keyword>
<protein>
    <recommendedName>
        <fullName evidence="3">PhiE125 gp8 family phage protein</fullName>
    </recommendedName>
</protein>
<evidence type="ECO:0000313" key="1">
    <source>
        <dbReference type="EMBL" id="QUS39553.1"/>
    </source>
</evidence>
<evidence type="ECO:0000313" key="2">
    <source>
        <dbReference type="Proteomes" id="UP000682843"/>
    </source>
</evidence>
<dbReference type="InterPro" id="IPR011738">
    <property type="entry name" value="Phage_CHP"/>
</dbReference>
<reference evidence="1 2" key="1">
    <citation type="submission" date="2019-02" db="EMBL/GenBank/DDBJ databases">
        <title>Emended description of the genus Rhodopseudomonas and description of Rhodopseudomonas albus sp. nov., a non-phototrophic, heavy-metal-tolerant bacterium isolated from garden soil.</title>
        <authorList>
            <person name="Bao Z."/>
            <person name="Cao W.W."/>
            <person name="Sato Y."/>
            <person name="Nishizawa T."/>
            <person name="Zhao J."/>
            <person name="Guo Y."/>
            <person name="Ohta H."/>
        </authorList>
    </citation>
    <scope>NUCLEOTIDE SEQUENCE [LARGE SCALE GENOMIC DNA]</scope>
    <source>
        <strain evidence="1 2">SK50-23</strain>
    </source>
</reference>
<dbReference type="NCBIfam" id="TIGR02215">
    <property type="entry name" value="phage_chp_gp8"/>
    <property type="match status" value="1"/>
</dbReference>
<dbReference type="RefSeq" id="WP_211913098.1">
    <property type="nucleotide sequence ID" value="NZ_CP036498.1"/>
</dbReference>
<dbReference type="EMBL" id="CP036498">
    <property type="protein sequence ID" value="QUS39553.1"/>
    <property type="molecule type" value="Genomic_DNA"/>
</dbReference>
<sequence length="209" mass="22440">MRLVLVTPPTVEPLSATEAKTRLGIGSEISDATMDSFIKAARQKLDGPDGLLQRALNTQTWKLLLPGFPCEPIMIPLPPLISISSVRYYDSSGVLQTIDPASYEVLQGQRPALATISNTSWPNTQHRFGAVEITFIAGYGPLATDVPEPIRSAIALLVSHMRSMSAQNLFLSEEQVDGIGSKKYVVGGNAGAAIDATVSALLFQYRVLA</sequence>